<name>A9BW35_DELAS</name>
<proteinExistence type="predicted"/>
<reference evidence="3" key="2">
    <citation type="submission" date="2007-11" db="EMBL/GenBank/DDBJ databases">
        <title>Complete sequence of Delftia acidovorans DSM 14801 / SPH-1.</title>
        <authorList>
            <person name="Copeland A."/>
            <person name="Lucas S."/>
            <person name="Lapidus A."/>
            <person name="Barry K."/>
            <person name="Glavina del Rio T."/>
            <person name="Dalin E."/>
            <person name="Tice H."/>
            <person name="Pitluck S."/>
            <person name="Lowry S."/>
            <person name="Clum A."/>
            <person name="Schmutz J."/>
            <person name="Larimer F."/>
            <person name="Land M."/>
            <person name="Hauser L."/>
            <person name="Kyrpides N."/>
            <person name="Kim E."/>
            <person name="Schleheck D."/>
            <person name="Richardson P."/>
        </authorList>
    </citation>
    <scope>NUCLEOTIDE SEQUENCE [LARGE SCALE GENOMIC DNA]</scope>
    <source>
        <strain evidence="3">DSM 14801 / SPH-1</strain>
    </source>
</reference>
<keyword evidence="3" id="KW-1185">Reference proteome</keyword>
<gene>
    <name evidence="2" type="ordered locus">Daci_3213</name>
</gene>
<dbReference type="STRING" id="398578.Daci_3213"/>
<feature type="region of interest" description="Disordered" evidence="1">
    <location>
        <begin position="45"/>
        <end position="70"/>
    </location>
</feature>
<dbReference type="eggNOG" id="ENOG5032XXT">
    <property type="taxonomic scope" value="Bacteria"/>
</dbReference>
<dbReference type="Proteomes" id="UP000000784">
    <property type="component" value="Chromosome"/>
</dbReference>
<protein>
    <submittedName>
        <fullName evidence="2">Uncharacterized protein</fullName>
    </submittedName>
</protein>
<evidence type="ECO:0000313" key="2">
    <source>
        <dbReference type="EMBL" id="ABX35851.1"/>
    </source>
</evidence>
<organism evidence="2 3">
    <name type="scientific">Delftia acidovorans (strain DSM 14801 / SPH-1)</name>
    <dbReference type="NCBI Taxonomy" id="398578"/>
    <lineage>
        <taxon>Bacteria</taxon>
        <taxon>Pseudomonadati</taxon>
        <taxon>Pseudomonadota</taxon>
        <taxon>Betaproteobacteria</taxon>
        <taxon>Burkholderiales</taxon>
        <taxon>Comamonadaceae</taxon>
        <taxon>Delftia</taxon>
    </lineage>
</organism>
<dbReference type="KEGG" id="dac:Daci_3213"/>
<evidence type="ECO:0000313" key="3">
    <source>
        <dbReference type="Proteomes" id="UP000000784"/>
    </source>
</evidence>
<reference evidence="2 3" key="1">
    <citation type="journal article" date="2004" name="Appl. Environ. Microbiol.">
        <title>Mineralization of individual congeners of linear alkylbenzenesulfonate by defined pairs of heterotrophic bacteria.</title>
        <authorList>
            <person name="Schleheck D."/>
            <person name="Knepper T.P."/>
            <person name="Fischer K."/>
            <person name="Cook A.M."/>
        </authorList>
    </citation>
    <scope>NUCLEOTIDE SEQUENCE [LARGE SCALE GENOMIC DNA]</scope>
    <source>
        <strain evidence="3">DSM 14801 / SPH-1</strain>
    </source>
</reference>
<dbReference type="GeneID" id="24119102"/>
<dbReference type="AlphaFoldDB" id="A9BW35"/>
<dbReference type="RefSeq" id="WP_012205051.1">
    <property type="nucleotide sequence ID" value="NC_010002.1"/>
</dbReference>
<sequence length="131" mass="14513">MTPEQKLKHAILLLAAKWKDITLAADAEITAENVDALYEEHDEGGMLQDARSELRSTGEETGLSAPGSRNYETEAVAKQMPDGSWVGWTHYYGGGKHSEPDAIPWMEDAYDLTCTEEQITVTKRTFARVPA</sequence>
<evidence type="ECO:0000256" key="1">
    <source>
        <dbReference type="SAM" id="MobiDB-lite"/>
    </source>
</evidence>
<dbReference type="HOGENOM" id="CLU_1925718_0_0_4"/>
<accession>A9BW35</accession>
<dbReference type="EMBL" id="CP000884">
    <property type="protein sequence ID" value="ABX35851.1"/>
    <property type="molecule type" value="Genomic_DNA"/>
</dbReference>